<evidence type="ECO:0000256" key="6">
    <source>
        <dbReference type="ARBA" id="ARBA00023136"/>
    </source>
</evidence>
<dbReference type="Gene3D" id="2.40.420.20">
    <property type="match status" value="1"/>
</dbReference>
<accession>A0A329YBL1</accession>
<dbReference type="Pfam" id="PF25944">
    <property type="entry name" value="Beta-barrel_RND"/>
    <property type="match status" value="1"/>
</dbReference>
<evidence type="ECO:0000256" key="4">
    <source>
        <dbReference type="ARBA" id="ARBA00022475"/>
    </source>
</evidence>
<feature type="transmembrane region" description="Helical" evidence="7">
    <location>
        <begin position="21"/>
        <end position="43"/>
    </location>
</feature>
<evidence type="ECO:0000259" key="11">
    <source>
        <dbReference type="Pfam" id="PF25967"/>
    </source>
</evidence>
<dbReference type="RefSeq" id="WP_112342011.1">
    <property type="nucleotide sequence ID" value="NZ_QMKK01000030.1"/>
</dbReference>
<dbReference type="PANTHER" id="PTHR30469">
    <property type="entry name" value="MULTIDRUG RESISTANCE PROTEIN MDTA"/>
    <property type="match status" value="1"/>
</dbReference>
<feature type="domain" description="Multidrug resistance protein MdtA-like barrel-sandwich hybrid" evidence="9">
    <location>
        <begin position="83"/>
        <end position="226"/>
    </location>
</feature>
<dbReference type="Proteomes" id="UP000251205">
    <property type="component" value="Unassembled WGS sequence"/>
</dbReference>
<feature type="domain" description="Multidrug resistance protein MdtA-like beta-barrel" evidence="10">
    <location>
        <begin position="230"/>
        <end position="310"/>
    </location>
</feature>
<feature type="domain" description="Multidrug resistance protein MdtA-like C-terminal permuted SH3" evidence="11">
    <location>
        <begin position="316"/>
        <end position="374"/>
    </location>
</feature>
<sequence>MENERHDQRGAFTGLVRQTRAGAALAAFIVAGAFLADTLFTSISDAADQPSSSTSAVPVELAKVTIEDFPVYLSGLGTVQPFNTVAVKTRIDGQLQKVFFTEGQTVKEGDLLALIDPRPFQAAVDQAAAKIQQDEADIENAQYLLAKDQKLIKQGVSTDETVETQQSQVNQLLAQLAQDKAAKEAADVSLSYTEIRSPITGRTGIRLIDAGNQVHASDATGIVTVTQTQPISVVSTLREQDLPGVLTAMSQRAVQVSALPSDSSTVLDNGVLSLIDNQIDADNGTVKLKSTFPNINGTLWPGQFVILRVLQNTLKNATTIPSSALQRGPDGFYVYAVGADNKAEERKVQPGPINGGRAVIVSGLAGTERVISDGQYRVKDGSLVSAAVTTQLSNNVGKGN</sequence>
<organism evidence="12 13">
    <name type="scientific">Rhizobium tropici</name>
    <dbReference type="NCBI Taxonomy" id="398"/>
    <lineage>
        <taxon>Bacteria</taxon>
        <taxon>Pseudomonadati</taxon>
        <taxon>Pseudomonadota</taxon>
        <taxon>Alphaproteobacteria</taxon>
        <taxon>Hyphomicrobiales</taxon>
        <taxon>Rhizobiaceae</taxon>
        <taxon>Rhizobium/Agrobacterium group</taxon>
        <taxon>Rhizobium</taxon>
    </lineage>
</organism>
<evidence type="ECO:0000256" key="5">
    <source>
        <dbReference type="ARBA" id="ARBA00022519"/>
    </source>
</evidence>
<gene>
    <name evidence="12" type="ORF">DQ393_12015</name>
</gene>
<dbReference type="EMBL" id="QMKK01000030">
    <property type="protein sequence ID" value="RAX41281.1"/>
    <property type="molecule type" value="Genomic_DNA"/>
</dbReference>
<evidence type="ECO:0000256" key="1">
    <source>
        <dbReference type="ARBA" id="ARBA00004236"/>
    </source>
</evidence>
<proteinExistence type="inferred from homology"/>
<evidence type="ECO:0000313" key="12">
    <source>
        <dbReference type="EMBL" id="RAX41281.1"/>
    </source>
</evidence>
<dbReference type="Gene3D" id="2.40.50.100">
    <property type="match status" value="1"/>
</dbReference>
<keyword evidence="6 7" id="KW-0472">Membrane</keyword>
<evidence type="ECO:0000256" key="3">
    <source>
        <dbReference type="ARBA" id="ARBA00022448"/>
    </source>
</evidence>
<dbReference type="InterPro" id="IPR058624">
    <property type="entry name" value="MdtA-like_HH"/>
</dbReference>
<dbReference type="Pfam" id="PF25876">
    <property type="entry name" value="HH_MFP_RND"/>
    <property type="match status" value="1"/>
</dbReference>
<dbReference type="NCBIfam" id="TIGR01730">
    <property type="entry name" value="RND_mfp"/>
    <property type="match status" value="1"/>
</dbReference>
<dbReference type="OrthoDB" id="9783047at2"/>
<keyword evidence="7" id="KW-1133">Transmembrane helix</keyword>
<dbReference type="InterPro" id="IPR058627">
    <property type="entry name" value="MdtA-like_C"/>
</dbReference>
<evidence type="ECO:0000313" key="13">
    <source>
        <dbReference type="Proteomes" id="UP000251205"/>
    </source>
</evidence>
<dbReference type="InterPro" id="IPR058626">
    <property type="entry name" value="MdtA-like_b-barrel"/>
</dbReference>
<evidence type="ECO:0000259" key="10">
    <source>
        <dbReference type="Pfam" id="PF25944"/>
    </source>
</evidence>
<evidence type="ECO:0000259" key="9">
    <source>
        <dbReference type="Pfam" id="PF25917"/>
    </source>
</evidence>
<evidence type="ECO:0000256" key="2">
    <source>
        <dbReference type="ARBA" id="ARBA00009477"/>
    </source>
</evidence>
<evidence type="ECO:0000256" key="7">
    <source>
        <dbReference type="SAM" id="Phobius"/>
    </source>
</evidence>
<dbReference type="InterPro" id="IPR006143">
    <property type="entry name" value="RND_pump_MFP"/>
</dbReference>
<evidence type="ECO:0000259" key="8">
    <source>
        <dbReference type="Pfam" id="PF25876"/>
    </source>
</evidence>
<dbReference type="Gene3D" id="2.40.30.170">
    <property type="match status" value="1"/>
</dbReference>
<comment type="caution">
    <text evidence="12">The sequence shown here is derived from an EMBL/GenBank/DDBJ whole genome shotgun (WGS) entry which is preliminary data.</text>
</comment>
<dbReference type="SUPFAM" id="SSF111369">
    <property type="entry name" value="HlyD-like secretion proteins"/>
    <property type="match status" value="1"/>
</dbReference>
<dbReference type="Pfam" id="PF25967">
    <property type="entry name" value="RND-MFP_C"/>
    <property type="match status" value="1"/>
</dbReference>
<dbReference type="PANTHER" id="PTHR30469:SF36">
    <property type="entry name" value="BLL3903 PROTEIN"/>
    <property type="match status" value="1"/>
</dbReference>
<name>A0A329YBL1_RHITR</name>
<dbReference type="Gene3D" id="1.10.287.470">
    <property type="entry name" value="Helix hairpin bin"/>
    <property type="match status" value="1"/>
</dbReference>
<dbReference type="InterPro" id="IPR058625">
    <property type="entry name" value="MdtA-like_BSH"/>
</dbReference>
<feature type="domain" description="Multidrug resistance protein MdtA-like alpha-helical hairpin" evidence="8">
    <location>
        <begin position="124"/>
        <end position="193"/>
    </location>
</feature>
<dbReference type="GO" id="GO:0015562">
    <property type="term" value="F:efflux transmembrane transporter activity"/>
    <property type="evidence" value="ECO:0007669"/>
    <property type="project" value="TreeGrafter"/>
</dbReference>
<keyword evidence="5" id="KW-0997">Cell inner membrane</keyword>
<dbReference type="AlphaFoldDB" id="A0A329YBL1"/>
<protein>
    <submittedName>
        <fullName evidence="12">Efflux RND transporter periplasmic adaptor subunit</fullName>
    </submittedName>
</protein>
<keyword evidence="3" id="KW-0813">Transport</keyword>
<keyword evidence="7" id="KW-0812">Transmembrane</keyword>
<comment type="subcellular location">
    <subcellularLocation>
        <location evidence="1">Cell membrane</location>
    </subcellularLocation>
</comment>
<keyword evidence="4" id="KW-1003">Cell membrane</keyword>
<reference evidence="12 13" key="1">
    <citation type="submission" date="2018-06" db="EMBL/GenBank/DDBJ databases">
        <title>Whole Genome Sequence of an efficient microsymbiont, Rhizobium tropici.</title>
        <authorList>
            <person name="Srinivasan R."/>
            <person name="Singh H.V."/>
            <person name="Srivastava R."/>
            <person name="Kumari B."/>
            <person name="Radhakrishna A."/>
        </authorList>
    </citation>
    <scope>NUCLEOTIDE SEQUENCE [LARGE SCALE GENOMIC DNA]</scope>
    <source>
        <strain evidence="12 13">IGFRI Rhizo-19</strain>
    </source>
</reference>
<dbReference type="Pfam" id="PF25917">
    <property type="entry name" value="BSH_RND"/>
    <property type="match status" value="1"/>
</dbReference>
<comment type="similarity">
    <text evidence="2">Belongs to the membrane fusion protein (MFP) (TC 8.A.1) family.</text>
</comment>
<dbReference type="GO" id="GO:1990281">
    <property type="term" value="C:efflux pump complex"/>
    <property type="evidence" value="ECO:0007669"/>
    <property type="project" value="TreeGrafter"/>
</dbReference>